<name>U6GIL3_EIMAC</name>
<dbReference type="Proteomes" id="UP000018050">
    <property type="component" value="Unassembled WGS sequence"/>
</dbReference>
<dbReference type="RefSeq" id="XP_013249912.1">
    <property type="nucleotide sequence ID" value="XM_013394458.1"/>
</dbReference>
<proteinExistence type="predicted"/>
<evidence type="ECO:0000256" key="1">
    <source>
        <dbReference type="SAM" id="Phobius"/>
    </source>
</evidence>
<reference evidence="3" key="2">
    <citation type="submission" date="2013-10" db="EMBL/GenBank/DDBJ databases">
        <authorList>
            <person name="Aslett M."/>
        </authorList>
    </citation>
    <scope>NUCLEOTIDE SEQUENCE</scope>
    <source>
        <strain evidence="3">Houghton</strain>
    </source>
</reference>
<reference evidence="3" key="1">
    <citation type="submission" date="2013-10" db="EMBL/GenBank/DDBJ databases">
        <title>Genomic analysis of the causative agents of coccidiosis in chickens.</title>
        <authorList>
            <person name="Reid A.J."/>
            <person name="Blake D."/>
            <person name="Billington K."/>
            <person name="Browne H."/>
            <person name="Dunn M."/>
            <person name="Hung S."/>
            <person name="Kawahara F."/>
            <person name="Miranda-Saavedra D."/>
            <person name="Mourier T."/>
            <person name="Nagra H."/>
            <person name="Otto T.D."/>
            <person name="Rawlings N."/>
            <person name="Sanchez A."/>
            <person name="Sanders M."/>
            <person name="Subramaniam C."/>
            <person name="Tay Y."/>
            <person name="Dear P."/>
            <person name="Doerig C."/>
            <person name="Gruber A."/>
            <person name="Parkinson J."/>
            <person name="Shirley M."/>
            <person name="Wan K.L."/>
            <person name="Berriman M."/>
            <person name="Tomley F."/>
            <person name="Pain A."/>
        </authorList>
    </citation>
    <scope>NUCLEOTIDE SEQUENCE</scope>
    <source>
        <strain evidence="3">Houghton</strain>
    </source>
</reference>
<keyword evidence="4" id="KW-1185">Reference proteome</keyword>
<keyword evidence="1" id="KW-0812">Transmembrane</keyword>
<dbReference type="AlphaFoldDB" id="U6GIL3"/>
<gene>
    <name evidence="3" type="ORF">EAH_00048750</name>
</gene>
<feature type="signal peptide" evidence="2">
    <location>
        <begin position="1"/>
        <end position="23"/>
    </location>
</feature>
<keyword evidence="1" id="KW-1133">Transmembrane helix</keyword>
<dbReference type="OrthoDB" id="347242at2759"/>
<dbReference type="VEuPathDB" id="ToxoDB:EAH_00048750"/>
<feature type="chain" id="PRO_5004671233" evidence="2">
    <location>
        <begin position="24"/>
        <end position="125"/>
    </location>
</feature>
<dbReference type="GeneID" id="25272945"/>
<feature type="transmembrane region" description="Helical" evidence="1">
    <location>
        <begin position="88"/>
        <end position="108"/>
    </location>
</feature>
<sequence>MLREQRLAPLLLLLLLLLALGSSNNLSSNSNISSNFSSSSSSSTGLITGASAEGLRGMHPFAEAGAPTRRLQAGISIDDQDRAQKGFIVIWMSITLVFVLVLGIWVVLKIADVTDPLLHTKFLSS</sequence>
<keyword evidence="1" id="KW-0472">Membrane</keyword>
<evidence type="ECO:0000313" key="4">
    <source>
        <dbReference type="Proteomes" id="UP000018050"/>
    </source>
</evidence>
<protein>
    <submittedName>
        <fullName evidence="3">Uncharacterized protein</fullName>
    </submittedName>
</protein>
<dbReference type="OMA" id="KGFIVIW"/>
<evidence type="ECO:0000313" key="3">
    <source>
        <dbReference type="EMBL" id="CDI80076.1"/>
    </source>
</evidence>
<keyword evidence="2" id="KW-0732">Signal</keyword>
<dbReference type="EMBL" id="HG671137">
    <property type="protein sequence ID" value="CDI80076.1"/>
    <property type="molecule type" value="Genomic_DNA"/>
</dbReference>
<accession>U6GIL3</accession>
<organism evidence="3 4">
    <name type="scientific">Eimeria acervulina</name>
    <name type="common">Coccidian parasite</name>
    <dbReference type="NCBI Taxonomy" id="5801"/>
    <lineage>
        <taxon>Eukaryota</taxon>
        <taxon>Sar</taxon>
        <taxon>Alveolata</taxon>
        <taxon>Apicomplexa</taxon>
        <taxon>Conoidasida</taxon>
        <taxon>Coccidia</taxon>
        <taxon>Eucoccidiorida</taxon>
        <taxon>Eimeriorina</taxon>
        <taxon>Eimeriidae</taxon>
        <taxon>Eimeria</taxon>
    </lineage>
</organism>
<evidence type="ECO:0000256" key="2">
    <source>
        <dbReference type="SAM" id="SignalP"/>
    </source>
</evidence>